<dbReference type="PANTHER" id="PTHR12128">
    <property type="entry name" value="DIHYDRODIPICOLINATE SYNTHASE"/>
    <property type="match status" value="1"/>
</dbReference>
<feature type="non-terminal residue" evidence="2">
    <location>
        <position position="1"/>
    </location>
</feature>
<dbReference type="GO" id="GO:0005829">
    <property type="term" value="C:cytosol"/>
    <property type="evidence" value="ECO:0007669"/>
    <property type="project" value="TreeGrafter"/>
</dbReference>
<dbReference type="PRINTS" id="PR00146">
    <property type="entry name" value="DHPICSNTHASE"/>
</dbReference>
<evidence type="ECO:0000256" key="1">
    <source>
        <dbReference type="ARBA" id="ARBA00023239"/>
    </source>
</evidence>
<comment type="caution">
    <text evidence="2">The sequence shown here is derived from an EMBL/GenBank/DDBJ whole genome shotgun (WGS) entry which is preliminary data.</text>
</comment>
<accession>X0Y4Z4</accession>
<protein>
    <recommendedName>
        <fullName evidence="3">Dihydrodipicolinate synthase family protein</fullName>
    </recommendedName>
</protein>
<evidence type="ECO:0008006" key="3">
    <source>
        <dbReference type="Google" id="ProtNLM"/>
    </source>
</evidence>
<gene>
    <name evidence="2" type="ORF">S01H1_77417</name>
</gene>
<dbReference type="InterPro" id="IPR002220">
    <property type="entry name" value="DapA-like"/>
</dbReference>
<name>X0Y4Z4_9ZZZZ</name>
<dbReference type="InterPro" id="IPR013785">
    <property type="entry name" value="Aldolase_TIM"/>
</dbReference>
<evidence type="ECO:0000313" key="2">
    <source>
        <dbReference type="EMBL" id="GAG50845.1"/>
    </source>
</evidence>
<dbReference type="SUPFAM" id="SSF51569">
    <property type="entry name" value="Aldolase"/>
    <property type="match status" value="1"/>
</dbReference>
<dbReference type="PANTHER" id="PTHR12128:SF66">
    <property type="entry name" value="4-HYDROXY-2-OXOGLUTARATE ALDOLASE, MITOCHONDRIAL"/>
    <property type="match status" value="1"/>
</dbReference>
<dbReference type="EMBL" id="BARS01052023">
    <property type="protein sequence ID" value="GAG50845.1"/>
    <property type="molecule type" value="Genomic_DNA"/>
</dbReference>
<keyword evidence="1" id="KW-0456">Lyase</keyword>
<dbReference type="CDD" id="cd00408">
    <property type="entry name" value="DHDPS-like"/>
    <property type="match status" value="1"/>
</dbReference>
<sequence>DKIFSGIFCLPVTPLKNRDEEIDEDVLRTITDVIIEDGVTGLVPTGATGEFPFLLHEERKRVQEIVLDQANGRVPVLAGTGATSTREALMFTRYAEDIGCDGVMLSHPILLQADDEQTYAYFERIAGTVGIKILMYNNPWVGRTMSPVVVERLADDFENVVAYKEDDFFSLRFTSLIERCRDKLTILTGSPSALLEFLNLGAHGCLVAEFQAFPHLVKGIYDSYMEGKMDEAR</sequence>
<dbReference type="AlphaFoldDB" id="X0Y4Z4"/>
<feature type="non-terminal residue" evidence="2">
    <location>
        <position position="233"/>
    </location>
</feature>
<reference evidence="2" key="1">
    <citation type="journal article" date="2014" name="Front. Microbiol.">
        <title>High frequency of phylogenetically diverse reductive dehalogenase-homologous genes in deep subseafloor sedimentary metagenomes.</title>
        <authorList>
            <person name="Kawai M."/>
            <person name="Futagami T."/>
            <person name="Toyoda A."/>
            <person name="Takaki Y."/>
            <person name="Nishi S."/>
            <person name="Hori S."/>
            <person name="Arai W."/>
            <person name="Tsubouchi T."/>
            <person name="Morono Y."/>
            <person name="Uchiyama I."/>
            <person name="Ito T."/>
            <person name="Fujiyama A."/>
            <person name="Inagaki F."/>
            <person name="Takami H."/>
        </authorList>
    </citation>
    <scope>NUCLEOTIDE SEQUENCE</scope>
    <source>
        <strain evidence="2">Expedition CK06-06</strain>
    </source>
</reference>
<dbReference type="GO" id="GO:0008840">
    <property type="term" value="F:4-hydroxy-tetrahydrodipicolinate synthase activity"/>
    <property type="evidence" value="ECO:0007669"/>
    <property type="project" value="TreeGrafter"/>
</dbReference>
<dbReference type="SMART" id="SM01130">
    <property type="entry name" value="DHDPS"/>
    <property type="match status" value="1"/>
</dbReference>
<proteinExistence type="predicted"/>
<dbReference type="Pfam" id="PF00701">
    <property type="entry name" value="DHDPS"/>
    <property type="match status" value="1"/>
</dbReference>
<organism evidence="2">
    <name type="scientific">marine sediment metagenome</name>
    <dbReference type="NCBI Taxonomy" id="412755"/>
    <lineage>
        <taxon>unclassified sequences</taxon>
        <taxon>metagenomes</taxon>
        <taxon>ecological metagenomes</taxon>
    </lineage>
</organism>
<dbReference type="Gene3D" id="3.20.20.70">
    <property type="entry name" value="Aldolase class I"/>
    <property type="match status" value="1"/>
</dbReference>